<sequence>MDQPKNDIAVTALRKGVSNVFESGEYSDLTVRCQNKDFNVHKVVVCAQSDWFKNACKTTFQEGQSGLITLPDEEYNAIQGLLQHMYEFRYNGPGAEDASALAYHLDLYTVADKYQCAGLRQLAIERFSAAAHHNWNSPELVEAIKTIYKTPAVVNHKLRESALDVVLNHLKKLVSSADRRNYPRTSENDDTFTALLETEGEFSKDVIQAMLTHDDDSERRKWPSLINYGMAEIKCLDCNTTWRISNRSEHFRPIEARCPYIPDLYSDDDDQGVVSHTGNNVKVSVDLEDVDPNDFSLHYCESCRHTHYLLGDPGSLVDGYNLYCVACGSFLLPESEEQRAVRLSGWFV</sequence>
<dbReference type="AlphaFoldDB" id="A0A517LCJ2"/>
<keyword evidence="3" id="KW-1185">Reference proteome</keyword>
<dbReference type="PANTHER" id="PTHR47843:SF5">
    <property type="entry name" value="BTB_POZ DOMAIN PROTEIN"/>
    <property type="match status" value="1"/>
</dbReference>
<dbReference type="CDD" id="cd18186">
    <property type="entry name" value="BTB_POZ_ZBTB_KLHL-like"/>
    <property type="match status" value="1"/>
</dbReference>
<gene>
    <name evidence="2" type="ORF">FKW77_007158</name>
</gene>
<dbReference type="InterPro" id="IPR011333">
    <property type="entry name" value="SKP1/BTB/POZ_sf"/>
</dbReference>
<feature type="domain" description="BTB" evidence="1">
    <location>
        <begin position="27"/>
        <end position="94"/>
    </location>
</feature>
<dbReference type="STRING" id="50376.A0A517LCJ2"/>
<evidence type="ECO:0000313" key="3">
    <source>
        <dbReference type="Proteomes" id="UP000316270"/>
    </source>
</evidence>
<reference evidence="2 3" key="1">
    <citation type="submission" date="2019-07" db="EMBL/GenBank/DDBJ databases">
        <title>Finished genome of Venturia effusa.</title>
        <authorList>
            <person name="Young C.A."/>
            <person name="Cox M.P."/>
            <person name="Ganley A.R.D."/>
            <person name="David W.J."/>
        </authorList>
    </citation>
    <scope>NUCLEOTIDE SEQUENCE [LARGE SCALE GENOMIC DNA]</scope>
    <source>
        <strain evidence="3">albino</strain>
    </source>
</reference>
<dbReference type="Gene3D" id="3.30.710.10">
    <property type="entry name" value="Potassium Channel Kv1.1, Chain A"/>
    <property type="match status" value="1"/>
</dbReference>
<protein>
    <recommendedName>
        <fullName evidence="1">BTB domain-containing protein</fullName>
    </recommendedName>
</protein>
<dbReference type="SMART" id="SM00225">
    <property type="entry name" value="BTB"/>
    <property type="match status" value="1"/>
</dbReference>
<evidence type="ECO:0000313" key="2">
    <source>
        <dbReference type="EMBL" id="QDS73368.1"/>
    </source>
</evidence>
<dbReference type="PANTHER" id="PTHR47843">
    <property type="entry name" value="BTB DOMAIN-CONTAINING PROTEIN-RELATED"/>
    <property type="match status" value="1"/>
</dbReference>
<proteinExistence type="predicted"/>
<dbReference type="OrthoDB" id="6359816at2759"/>
<dbReference type="Proteomes" id="UP000316270">
    <property type="component" value="Chromosome 9"/>
</dbReference>
<dbReference type="EMBL" id="CP042193">
    <property type="protein sequence ID" value="QDS73368.1"/>
    <property type="molecule type" value="Genomic_DNA"/>
</dbReference>
<organism evidence="2 3">
    <name type="scientific">Venturia effusa</name>
    <dbReference type="NCBI Taxonomy" id="50376"/>
    <lineage>
        <taxon>Eukaryota</taxon>
        <taxon>Fungi</taxon>
        <taxon>Dikarya</taxon>
        <taxon>Ascomycota</taxon>
        <taxon>Pezizomycotina</taxon>
        <taxon>Dothideomycetes</taxon>
        <taxon>Pleosporomycetidae</taxon>
        <taxon>Venturiales</taxon>
        <taxon>Venturiaceae</taxon>
        <taxon>Venturia</taxon>
    </lineage>
</organism>
<evidence type="ECO:0000259" key="1">
    <source>
        <dbReference type="PROSITE" id="PS50097"/>
    </source>
</evidence>
<accession>A0A517LCJ2</accession>
<dbReference type="InterPro" id="IPR000210">
    <property type="entry name" value="BTB/POZ_dom"/>
</dbReference>
<name>A0A517LCJ2_9PEZI</name>
<dbReference type="Pfam" id="PF00651">
    <property type="entry name" value="BTB"/>
    <property type="match status" value="1"/>
</dbReference>
<dbReference type="PROSITE" id="PS50097">
    <property type="entry name" value="BTB"/>
    <property type="match status" value="1"/>
</dbReference>
<dbReference type="SUPFAM" id="SSF54695">
    <property type="entry name" value="POZ domain"/>
    <property type="match status" value="1"/>
</dbReference>